<gene>
    <name evidence="1" type="ORF">ORJ04_20560</name>
</gene>
<dbReference type="Proteomes" id="UP001231109">
    <property type="component" value="Unassembled WGS sequence"/>
</dbReference>
<sequence>MSQKTLIGLTLGILALNVQAKEDAPYIWWGHSYLSMSVESCLQRAHLAIETSGFRSNPINDKYDFIYAYKGSVRIGIQCLENMKGSFFYLSVAGPENGELEKYRNELVGKIK</sequence>
<keyword evidence="2" id="KW-1185">Reference proteome</keyword>
<organism evidence="1 2">
    <name type="scientific">Rheinheimera baltica</name>
    <dbReference type="NCBI Taxonomy" id="67576"/>
    <lineage>
        <taxon>Bacteria</taxon>
        <taxon>Pseudomonadati</taxon>
        <taxon>Pseudomonadota</taxon>
        <taxon>Gammaproteobacteria</taxon>
        <taxon>Chromatiales</taxon>
        <taxon>Chromatiaceae</taxon>
        <taxon>Rheinheimera</taxon>
    </lineage>
</organism>
<dbReference type="RefSeq" id="WP_305977484.1">
    <property type="nucleotide sequence ID" value="NZ_JAPJDZ010000135.1"/>
</dbReference>
<accession>A0ABT9I5Q4</accession>
<evidence type="ECO:0000313" key="2">
    <source>
        <dbReference type="Proteomes" id="UP001231109"/>
    </source>
</evidence>
<dbReference type="EMBL" id="JAPJDZ010000135">
    <property type="protein sequence ID" value="MDP5138345.1"/>
    <property type="molecule type" value="Genomic_DNA"/>
</dbReference>
<evidence type="ECO:0000313" key="1">
    <source>
        <dbReference type="EMBL" id="MDP5138345.1"/>
    </source>
</evidence>
<comment type="caution">
    <text evidence="1">The sequence shown here is derived from an EMBL/GenBank/DDBJ whole genome shotgun (WGS) entry which is preliminary data.</text>
</comment>
<proteinExistence type="predicted"/>
<reference evidence="1 2" key="1">
    <citation type="submission" date="2022-11" db="EMBL/GenBank/DDBJ databases">
        <title>Viruses from the air-sea interface of a natural surface slick.</title>
        <authorList>
            <person name="Rahlff J."/>
            <person name="Holmfeldt K."/>
        </authorList>
    </citation>
    <scope>NUCLEOTIDE SEQUENCE [LARGE SCALE GENOMIC DNA]</scope>
    <source>
        <strain evidence="1 2">SMS4</strain>
    </source>
</reference>
<name>A0ABT9I5Q4_9GAMM</name>
<protein>
    <submittedName>
        <fullName evidence="1">Uncharacterized protein</fullName>
    </submittedName>
</protein>